<evidence type="ECO:0000313" key="2">
    <source>
        <dbReference type="EMBL" id="MPM95048.1"/>
    </source>
</evidence>
<feature type="region of interest" description="Disordered" evidence="1">
    <location>
        <begin position="21"/>
        <end position="46"/>
    </location>
</feature>
<dbReference type="AlphaFoldDB" id="A0A645E100"/>
<dbReference type="EMBL" id="VSSQ01041588">
    <property type="protein sequence ID" value="MPM95048.1"/>
    <property type="molecule type" value="Genomic_DNA"/>
</dbReference>
<gene>
    <name evidence="2" type="ORF">SDC9_142199</name>
</gene>
<accession>A0A645E100</accession>
<name>A0A645E100_9ZZZZ</name>
<proteinExistence type="predicted"/>
<reference evidence="2" key="1">
    <citation type="submission" date="2019-08" db="EMBL/GenBank/DDBJ databases">
        <authorList>
            <person name="Kucharzyk K."/>
            <person name="Murdoch R.W."/>
            <person name="Higgins S."/>
            <person name="Loffler F."/>
        </authorList>
    </citation>
    <scope>NUCLEOTIDE SEQUENCE</scope>
</reference>
<comment type="caution">
    <text evidence="2">The sequence shown here is derived from an EMBL/GenBank/DDBJ whole genome shotgun (WGS) entry which is preliminary data.</text>
</comment>
<organism evidence="2">
    <name type="scientific">bioreactor metagenome</name>
    <dbReference type="NCBI Taxonomy" id="1076179"/>
    <lineage>
        <taxon>unclassified sequences</taxon>
        <taxon>metagenomes</taxon>
        <taxon>ecological metagenomes</taxon>
    </lineage>
</organism>
<evidence type="ECO:0000256" key="1">
    <source>
        <dbReference type="SAM" id="MobiDB-lite"/>
    </source>
</evidence>
<sequence length="46" mass="5035">MLLALPAEDLRAKANGKLPHRYFAEPRGPEMSGLMNGDQDAKHDDG</sequence>
<protein>
    <submittedName>
        <fullName evidence="2">Uncharacterized protein</fullName>
    </submittedName>
</protein>